<evidence type="ECO:0000313" key="2">
    <source>
        <dbReference type="EMBL" id="SKA43410.1"/>
    </source>
</evidence>
<keyword evidence="1" id="KW-0732">Signal</keyword>
<feature type="signal peptide" evidence="1">
    <location>
        <begin position="1"/>
        <end position="20"/>
    </location>
</feature>
<evidence type="ECO:0000256" key="1">
    <source>
        <dbReference type="SAM" id="SignalP"/>
    </source>
</evidence>
<reference evidence="3" key="1">
    <citation type="submission" date="2017-02" db="EMBL/GenBank/DDBJ databases">
        <authorList>
            <person name="Varghese N."/>
            <person name="Submissions S."/>
        </authorList>
    </citation>
    <scope>NUCLEOTIDE SEQUENCE [LARGE SCALE GENOMIC DNA]</scope>
    <source>
        <strain evidence="3">DSM 22224</strain>
    </source>
</reference>
<dbReference type="RefSeq" id="WP_078672543.1">
    <property type="nucleotide sequence ID" value="NZ_FUWZ01000006.1"/>
</dbReference>
<name>A0A1T4TSJ6_9BACT</name>
<organism evidence="2 3">
    <name type="scientific">Chitinophaga eiseniae</name>
    <dbReference type="NCBI Taxonomy" id="634771"/>
    <lineage>
        <taxon>Bacteria</taxon>
        <taxon>Pseudomonadati</taxon>
        <taxon>Bacteroidota</taxon>
        <taxon>Chitinophagia</taxon>
        <taxon>Chitinophagales</taxon>
        <taxon>Chitinophagaceae</taxon>
        <taxon>Chitinophaga</taxon>
    </lineage>
</organism>
<evidence type="ECO:0000313" key="3">
    <source>
        <dbReference type="Proteomes" id="UP000190367"/>
    </source>
</evidence>
<dbReference type="Proteomes" id="UP000190367">
    <property type="component" value="Unassembled WGS sequence"/>
</dbReference>
<feature type="chain" id="PRO_5012413958" evidence="1">
    <location>
        <begin position="21"/>
        <end position="78"/>
    </location>
</feature>
<dbReference type="AlphaFoldDB" id="A0A1T4TSJ6"/>
<proteinExistence type="predicted"/>
<protein>
    <submittedName>
        <fullName evidence="2">Uncharacterized protein</fullName>
    </submittedName>
</protein>
<dbReference type="OrthoDB" id="9788327at2"/>
<dbReference type="EMBL" id="FUWZ01000006">
    <property type="protein sequence ID" value="SKA43410.1"/>
    <property type="molecule type" value="Genomic_DNA"/>
</dbReference>
<gene>
    <name evidence="2" type="ORF">SAMN04488128_106178</name>
</gene>
<accession>A0A1T4TSJ6</accession>
<keyword evidence="3" id="KW-1185">Reference proteome</keyword>
<sequence length="78" mass="8710">MYGRSLLPLLLLPCLSIAQATLPVKDFTTTDSLARTISYYGDLRQLTHEPTDGHRDQLSKTRALFVWVTHNTLAGIPV</sequence>